<dbReference type="Proteomes" id="UP000214720">
    <property type="component" value="Unassembled WGS sequence"/>
</dbReference>
<evidence type="ECO:0000313" key="1">
    <source>
        <dbReference type="EMBL" id="OXC76371.1"/>
    </source>
</evidence>
<dbReference type="AlphaFoldDB" id="A0A226WYV1"/>
<organism evidence="1 2">
    <name type="scientific">Caballeronia sordidicola</name>
    <name type="common">Burkholderia sordidicola</name>
    <dbReference type="NCBI Taxonomy" id="196367"/>
    <lineage>
        <taxon>Bacteria</taxon>
        <taxon>Pseudomonadati</taxon>
        <taxon>Pseudomonadota</taxon>
        <taxon>Betaproteobacteria</taxon>
        <taxon>Burkholderiales</taxon>
        <taxon>Burkholderiaceae</taxon>
        <taxon>Caballeronia</taxon>
    </lineage>
</organism>
<protein>
    <submittedName>
        <fullName evidence="1">Uncharacterized protein</fullName>
    </submittedName>
</protein>
<proteinExistence type="predicted"/>
<name>A0A226WYV1_CABSO</name>
<sequence length="66" mass="7461">MRIRDVVEHLPRDECAAFYSGMHGAQELKPARTFIDAFIDAIRSIYFQGIRQCLRSSAARSPTTTS</sequence>
<evidence type="ECO:0000313" key="2">
    <source>
        <dbReference type="Proteomes" id="UP000214720"/>
    </source>
</evidence>
<comment type="caution">
    <text evidence="1">The sequence shown here is derived from an EMBL/GenBank/DDBJ whole genome shotgun (WGS) entry which is preliminary data.</text>
</comment>
<accession>A0A226WYV1</accession>
<dbReference type="EMBL" id="MTHB01000126">
    <property type="protein sequence ID" value="OXC76371.1"/>
    <property type="molecule type" value="Genomic_DNA"/>
</dbReference>
<reference evidence="2" key="1">
    <citation type="submission" date="2017-01" db="EMBL/GenBank/DDBJ databases">
        <title>Genome Analysis of Deinococcus marmoris KOPRI26562.</title>
        <authorList>
            <person name="Kim J.H."/>
            <person name="Oh H.-M."/>
        </authorList>
    </citation>
    <scope>NUCLEOTIDE SEQUENCE [LARGE SCALE GENOMIC DNA]</scope>
    <source>
        <strain evidence="2">PAMC 26633</strain>
    </source>
</reference>
<gene>
    <name evidence="1" type="ORF">BSU04_22200</name>
</gene>